<dbReference type="EC" id="2.7.13.3" evidence="2"/>
<dbReference type="GO" id="GO:0000155">
    <property type="term" value="F:phosphorelay sensor kinase activity"/>
    <property type="evidence" value="ECO:0007669"/>
    <property type="project" value="InterPro"/>
</dbReference>
<keyword evidence="4 10" id="KW-0808">Transferase</keyword>
<evidence type="ECO:0000313" key="10">
    <source>
        <dbReference type="EMBL" id="OIQ49932.1"/>
    </source>
</evidence>
<dbReference type="InterPro" id="IPR005467">
    <property type="entry name" value="His_kinase_dom"/>
</dbReference>
<evidence type="ECO:0000259" key="9">
    <source>
        <dbReference type="PROSITE" id="PS50109"/>
    </source>
</evidence>
<keyword evidence="11" id="KW-1185">Reference proteome</keyword>
<dbReference type="CDD" id="cd00082">
    <property type="entry name" value="HisKA"/>
    <property type="match status" value="1"/>
</dbReference>
<keyword evidence="6" id="KW-0175">Coiled coil</keyword>
<evidence type="ECO:0000256" key="6">
    <source>
        <dbReference type="SAM" id="Coils"/>
    </source>
</evidence>
<dbReference type="PROSITE" id="PS50109">
    <property type="entry name" value="HIS_KIN"/>
    <property type="match status" value="1"/>
</dbReference>
<dbReference type="Gene3D" id="1.10.287.130">
    <property type="match status" value="1"/>
</dbReference>
<dbReference type="Gene3D" id="3.30.565.10">
    <property type="entry name" value="Histidine kinase-like ATPase, C-terminal domain"/>
    <property type="match status" value="1"/>
</dbReference>
<dbReference type="SUPFAM" id="SSF55874">
    <property type="entry name" value="ATPase domain of HSP90 chaperone/DNA topoisomerase II/histidine kinase"/>
    <property type="match status" value="1"/>
</dbReference>
<dbReference type="GO" id="GO:0009927">
    <property type="term" value="F:histidine phosphotransfer kinase activity"/>
    <property type="evidence" value="ECO:0007669"/>
    <property type="project" value="TreeGrafter"/>
</dbReference>
<feature type="transmembrane region" description="Helical" evidence="8">
    <location>
        <begin position="12"/>
        <end position="29"/>
    </location>
</feature>
<dbReference type="PRINTS" id="PR00344">
    <property type="entry name" value="BCTRLSENSOR"/>
</dbReference>
<organism evidence="10 11">
    <name type="scientific">Pseudodesulfovibrio hydrargyri</name>
    <dbReference type="NCBI Taxonomy" id="2125990"/>
    <lineage>
        <taxon>Bacteria</taxon>
        <taxon>Pseudomonadati</taxon>
        <taxon>Thermodesulfobacteriota</taxon>
        <taxon>Desulfovibrionia</taxon>
        <taxon>Desulfovibrionales</taxon>
        <taxon>Desulfovibrionaceae</taxon>
    </lineage>
</organism>
<gene>
    <name evidence="10" type="primary">luxQ_7</name>
    <name evidence="10" type="ORF">BerOc1_01860</name>
</gene>
<evidence type="ECO:0000256" key="4">
    <source>
        <dbReference type="ARBA" id="ARBA00022679"/>
    </source>
</evidence>
<keyword evidence="8" id="KW-0472">Membrane</keyword>
<dbReference type="RefSeq" id="WP_071545410.1">
    <property type="nucleotide sequence ID" value="NZ_LKAQ01000004.1"/>
</dbReference>
<dbReference type="Proteomes" id="UP000181901">
    <property type="component" value="Unassembled WGS sequence"/>
</dbReference>
<dbReference type="SUPFAM" id="SSF47384">
    <property type="entry name" value="Homodimeric domain of signal transducing histidine kinase"/>
    <property type="match status" value="1"/>
</dbReference>
<dbReference type="EMBL" id="LKAQ01000004">
    <property type="protein sequence ID" value="OIQ49932.1"/>
    <property type="molecule type" value="Genomic_DNA"/>
</dbReference>
<keyword evidence="3" id="KW-0597">Phosphoprotein</keyword>
<evidence type="ECO:0000313" key="11">
    <source>
        <dbReference type="Proteomes" id="UP000181901"/>
    </source>
</evidence>
<evidence type="ECO:0000256" key="8">
    <source>
        <dbReference type="SAM" id="Phobius"/>
    </source>
</evidence>
<dbReference type="SMART" id="SM00388">
    <property type="entry name" value="HisKA"/>
    <property type="match status" value="1"/>
</dbReference>
<dbReference type="Pfam" id="PF00512">
    <property type="entry name" value="HisKA"/>
    <property type="match status" value="1"/>
</dbReference>
<feature type="transmembrane region" description="Helical" evidence="8">
    <location>
        <begin position="49"/>
        <end position="67"/>
    </location>
</feature>
<dbReference type="InterPro" id="IPR036890">
    <property type="entry name" value="HATPase_C_sf"/>
</dbReference>
<dbReference type="PANTHER" id="PTHR43047:SF72">
    <property type="entry name" value="OSMOSENSING HISTIDINE PROTEIN KINASE SLN1"/>
    <property type="match status" value="1"/>
</dbReference>
<dbReference type="InterPro" id="IPR036097">
    <property type="entry name" value="HisK_dim/P_sf"/>
</dbReference>
<proteinExistence type="predicted"/>
<comment type="catalytic activity">
    <reaction evidence="1">
        <text>ATP + protein L-histidine = ADP + protein N-phospho-L-histidine.</text>
        <dbReference type="EC" id="2.7.13.3"/>
    </reaction>
</comment>
<reference evidence="10 11" key="1">
    <citation type="submission" date="2015-09" db="EMBL/GenBank/DDBJ databases">
        <title>Genome of Desulfovibrio dechloracetivorans BerOc1, a mercury methylating strain isolated from highly hydrocarbons and metals contaminated coastal sediments.</title>
        <authorList>
            <person name="Goni Urriza M."/>
            <person name="Gassie C."/>
            <person name="Bouchez O."/>
            <person name="Klopp C."/>
            <person name="Ranchou-Peyruse A."/>
            <person name="Remy G."/>
        </authorList>
    </citation>
    <scope>NUCLEOTIDE SEQUENCE [LARGE SCALE GENOMIC DNA]</scope>
    <source>
        <strain evidence="10 11">BerOc1</strain>
    </source>
</reference>
<keyword evidence="8" id="KW-1133">Transmembrane helix</keyword>
<evidence type="ECO:0000256" key="7">
    <source>
        <dbReference type="SAM" id="MobiDB-lite"/>
    </source>
</evidence>
<evidence type="ECO:0000256" key="2">
    <source>
        <dbReference type="ARBA" id="ARBA00012438"/>
    </source>
</evidence>
<dbReference type="InterPro" id="IPR004358">
    <property type="entry name" value="Sig_transdc_His_kin-like_C"/>
</dbReference>
<evidence type="ECO:0000256" key="1">
    <source>
        <dbReference type="ARBA" id="ARBA00000085"/>
    </source>
</evidence>
<dbReference type="InterPro" id="IPR003594">
    <property type="entry name" value="HATPase_dom"/>
</dbReference>
<comment type="caution">
    <text evidence="10">The sequence shown here is derived from an EMBL/GenBank/DDBJ whole genome shotgun (WGS) entry which is preliminary data.</text>
</comment>
<feature type="region of interest" description="Disordered" evidence="7">
    <location>
        <begin position="301"/>
        <end position="326"/>
    </location>
</feature>
<name>A0A1J5MVT9_9BACT</name>
<feature type="coiled-coil region" evidence="6">
    <location>
        <begin position="67"/>
        <end position="97"/>
    </location>
</feature>
<accession>A0A1J5MVT9</accession>
<dbReference type="Pfam" id="PF02518">
    <property type="entry name" value="HATPase_c"/>
    <property type="match status" value="1"/>
</dbReference>
<dbReference type="AlphaFoldDB" id="A0A1J5MVT9"/>
<protein>
    <recommendedName>
        <fullName evidence="2">histidine kinase</fullName>
        <ecNumber evidence="2">2.7.13.3</ecNumber>
    </recommendedName>
</protein>
<dbReference type="GO" id="GO:0005886">
    <property type="term" value="C:plasma membrane"/>
    <property type="evidence" value="ECO:0007669"/>
    <property type="project" value="TreeGrafter"/>
</dbReference>
<evidence type="ECO:0000256" key="3">
    <source>
        <dbReference type="ARBA" id="ARBA00022553"/>
    </source>
</evidence>
<keyword evidence="8" id="KW-0812">Transmembrane</keyword>
<dbReference type="SMART" id="SM00387">
    <property type="entry name" value="HATPase_c"/>
    <property type="match status" value="1"/>
</dbReference>
<evidence type="ECO:0000256" key="5">
    <source>
        <dbReference type="ARBA" id="ARBA00022777"/>
    </source>
</evidence>
<keyword evidence="5 10" id="KW-0418">Kinase</keyword>
<feature type="domain" description="Histidine kinase" evidence="9">
    <location>
        <begin position="104"/>
        <end position="317"/>
    </location>
</feature>
<dbReference type="PANTHER" id="PTHR43047">
    <property type="entry name" value="TWO-COMPONENT HISTIDINE PROTEIN KINASE"/>
    <property type="match status" value="1"/>
</dbReference>
<dbReference type="InterPro" id="IPR003661">
    <property type="entry name" value="HisK_dim/P_dom"/>
</dbReference>
<sequence length="326" mass="36102">MFEKRHLRELGVYVAVLVLGTWLLIRLDAYEAFHEWSRTQESWELDELALALPAVLVCLVLFSLNRVRELRARARLLEESRRELAEAHEDLHTLNRSREAFLTTACHELKSPLIGIVNAFELLQLTDDETDRRELVELAGLAARKLGLLVDSVLQFSRQESLAPALTVFSPAELLASVRDVSQLQARSRGLVLRAELDEGTPPRVRGSESVLRLVGLNLVGNAVRYTDAGGVEVKLGWEDGPDRRLVLTVTDTGRGIRAEDLKHIFEPYVRAQGGNDGLGLGLSIVKRSVERCDGTISVDSEPGRGSRFTVSVPAEAVPEDGDPET</sequence>